<gene>
    <name evidence="2" type="ORF">G3I67_05750</name>
</gene>
<proteinExistence type="predicted"/>
<feature type="transmembrane region" description="Helical" evidence="1">
    <location>
        <begin position="85"/>
        <end position="104"/>
    </location>
</feature>
<keyword evidence="1" id="KW-0472">Membrane</keyword>
<sequence>MSTKIRPQPGRMLKWHRQISYWVIGLCCLSGVGWFALQVATDQMPAQLKPWWLAHGVTGLTALVILGAALPQHVIVTWRNGRNRFAGACCLLCLAILAMTAMMLFYAPETFRSTSFWLHSAAGLLLCLMFPLHVIKGKISKQAALRP</sequence>
<comment type="caution">
    <text evidence="2">The sequence shown here is derived from an EMBL/GenBank/DDBJ whole genome shotgun (WGS) entry which is preliminary data.</text>
</comment>
<dbReference type="EMBL" id="JAAGRN010000003">
    <property type="protein sequence ID" value="NDY82733.1"/>
    <property type="molecule type" value="Genomic_DNA"/>
</dbReference>
<dbReference type="AlphaFoldDB" id="A0A6B2QXJ4"/>
<dbReference type="RefSeq" id="WP_163652438.1">
    <property type="nucleotide sequence ID" value="NZ_JAAGRN010000003.1"/>
</dbReference>
<name>A0A6B2QXJ4_9BURK</name>
<organism evidence="2">
    <name type="scientific">Sheuella amnicola</name>
    <dbReference type="NCBI Taxonomy" id="2707330"/>
    <lineage>
        <taxon>Bacteria</taxon>
        <taxon>Pseudomonadati</taxon>
        <taxon>Pseudomonadota</taxon>
        <taxon>Betaproteobacteria</taxon>
        <taxon>Burkholderiales</taxon>
        <taxon>Alcaligenaceae</taxon>
        <taxon>Sheuella</taxon>
    </lineage>
</organism>
<feature type="transmembrane region" description="Helical" evidence="1">
    <location>
        <begin position="21"/>
        <end position="40"/>
    </location>
</feature>
<feature type="transmembrane region" description="Helical" evidence="1">
    <location>
        <begin position="116"/>
        <end position="135"/>
    </location>
</feature>
<evidence type="ECO:0000313" key="2">
    <source>
        <dbReference type="EMBL" id="NDY82733.1"/>
    </source>
</evidence>
<accession>A0A6B2QXJ4</accession>
<evidence type="ECO:0000256" key="1">
    <source>
        <dbReference type="SAM" id="Phobius"/>
    </source>
</evidence>
<evidence type="ECO:0008006" key="3">
    <source>
        <dbReference type="Google" id="ProtNLM"/>
    </source>
</evidence>
<keyword evidence="1" id="KW-1133">Transmembrane helix</keyword>
<keyword evidence="1" id="KW-0812">Transmembrane</keyword>
<reference evidence="2" key="1">
    <citation type="submission" date="2020-02" db="EMBL/GenBank/DDBJ databases">
        <authorList>
            <person name="Chen W.-M."/>
        </authorList>
    </citation>
    <scope>NUCLEOTIDE SEQUENCE</scope>
    <source>
        <strain evidence="2">NBD-18</strain>
    </source>
</reference>
<protein>
    <recommendedName>
        <fullName evidence="3">DUF4405 domain-containing protein</fullName>
    </recommendedName>
</protein>
<feature type="transmembrane region" description="Helical" evidence="1">
    <location>
        <begin position="52"/>
        <end position="78"/>
    </location>
</feature>